<keyword evidence="4" id="KW-0460">Magnesium</keyword>
<dbReference type="InterPro" id="IPR023214">
    <property type="entry name" value="HAD_sf"/>
</dbReference>
<evidence type="ECO:0000256" key="1">
    <source>
        <dbReference type="ARBA" id="ARBA00001946"/>
    </source>
</evidence>
<dbReference type="RefSeq" id="WP_354556796.1">
    <property type="nucleotide sequence ID" value="NZ_JBEPMB010000003.1"/>
</dbReference>
<protein>
    <submittedName>
        <fullName evidence="5">HAD superfamily hydrolase (TIGR01509 family)</fullName>
    </submittedName>
</protein>
<reference evidence="5 6" key="1">
    <citation type="submission" date="2024-06" db="EMBL/GenBank/DDBJ databases">
        <title>Genomic Encyclopedia of Type Strains, Phase IV (KMG-IV): sequencing the most valuable type-strain genomes for metagenomic binning, comparative biology and taxonomic classification.</title>
        <authorList>
            <person name="Goeker M."/>
        </authorList>
    </citation>
    <scope>NUCLEOTIDE SEQUENCE [LARGE SCALE GENOMIC DNA]</scope>
    <source>
        <strain evidence="5 6">DSM 29780</strain>
    </source>
</reference>
<accession>A0ABV2J0L9</accession>
<dbReference type="EMBL" id="JBEPMB010000003">
    <property type="protein sequence ID" value="MET3614295.1"/>
    <property type="molecule type" value="Genomic_DNA"/>
</dbReference>
<dbReference type="Proteomes" id="UP001549047">
    <property type="component" value="Unassembled WGS sequence"/>
</dbReference>
<dbReference type="GO" id="GO:0016787">
    <property type="term" value="F:hydrolase activity"/>
    <property type="evidence" value="ECO:0007669"/>
    <property type="project" value="UniProtKB-KW"/>
</dbReference>
<comment type="caution">
    <text evidence="5">The sequence shown here is derived from an EMBL/GenBank/DDBJ whole genome shotgun (WGS) entry which is preliminary data.</text>
</comment>
<evidence type="ECO:0000313" key="6">
    <source>
        <dbReference type="Proteomes" id="UP001549047"/>
    </source>
</evidence>
<dbReference type="PANTHER" id="PTHR46193">
    <property type="entry name" value="6-PHOSPHOGLUCONATE PHOSPHATASE"/>
    <property type="match status" value="1"/>
</dbReference>
<comment type="cofactor">
    <cofactor evidence="1">
        <name>Mg(2+)</name>
        <dbReference type="ChEBI" id="CHEBI:18420"/>
    </cofactor>
</comment>
<dbReference type="SFLD" id="SFLDG01129">
    <property type="entry name" value="C1.5:_HAD__Beta-PGM__Phosphata"/>
    <property type="match status" value="1"/>
</dbReference>
<sequence length="235" mass="25091">MRGDGDLLVIFDCDGVLVDSEPIALSVLGEMLKDQQVTLTDEEIADRFLGRSLGAVAKIVEHEFAHRLPEDFPAMIRRRLFARYETELLPMPGIHTALQGLAERGVATCVASSSLPERIEKSLAVTGLTQAFGSKVFSASMVKAGKPAPDLFLHAARQCGFSPANCIVIEDSPAGIEAARAAGMRVLAFGGGGHAQSAAFRQKIAALKPDAWFDAMADLLQFVDGLRSAEDSLHG</sequence>
<dbReference type="NCBIfam" id="TIGR01509">
    <property type="entry name" value="HAD-SF-IA-v3"/>
    <property type="match status" value="1"/>
</dbReference>
<name>A0ABV2J0L9_9HYPH</name>
<evidence type="ECO:0000256" key="2">
    <source>
        <dbReference type="ARBA" id="ARBA00006171"/>
    </source>
</evidence>
<dbReference type="Pfam" id="PF00702">
    <property type="entry name" value="Hydrolase"/>
    <property type="match status" value="1"/>
</dbReference>
<dbReference type="PANTHER" id="PTHR46193:SF10">
    <property type="entry name" value="6-PHOSPHOGLUCONATE PHOSPHATASE"/>
    <property type="match status" value="1"/>
</dbReference>
<dbReference type="SUPFAM" id="SSF56784">
    <property type="entry name" value="HAD-like"/>
    <property type="match status" value="1"/>
</dbReference>
<dbReference type="InterPro" id="IPR036412">
    <property type="entry name" value="HAD-like_sf"/>
</dbReference>
<dbReference type="Gene3D" id="1.10.150.240">
    <property type="entry name" value="Putative phosphatase, domain 2"/>
    <property type="match status" value="1"/>
</dbReference>
<keyword evidence="5" id="KW-0378">Hydrolase</keyword>
<evidence type="ECO:0000313" key="5">
    <source>
        <dbReference type="EMBL" id="MET3614295.1"/>
    </source>
</evidence>
<dbReference type="InterPro" id="IPR006439">
    <property type="entry name" value="HAD-SF_hydro_IA"/>
</dbReference>
<evidence type="ECO:0000256" key="3">
    <source>
        <dbReference type="ARBA" id="ARBA00022723"/>
    </source>
</evidence>
<evidence type="ECO:0000256" key="4">
    <source>
        <dbReference type="ARBA" id="ARBA00022842"/>
    </source>
</evidence>
<keyword evidence="6" id="KW-1185">Reference proteome</keyword>
<dbReference type="InterPro" id="IPR023198">
    <property type="entry name" value="PGP-like_dom2"/>
</dbReference>
<organism evidence="5 6">
    <name type="scientific">Rhizobium aquaticum</name>
    <dbReference type="NCBI Taxonomy" id="1549636"/>
    <lineage>
        <taxon>Bacteria</taxon>
        <taxon>Pseudomonadati</taxon>
        <taxon>Pseudomonadota</taxon>
        <taxon>Alphaproteobacteria</taxon>
        <taxon>Hyphomicrobiales</taxon>
        <taxon>Rhizobiaceae</taxon>
        <taxon>Rhizobium/Agrobacterium group</taxon>
        <taxon>Rhizobium</taxon>
    </lineage>
</organism>
<proteinExistence type="inferred from homology"/>
<dbReference type="InterPro" id="IPR051600">
    <property type="entry name" value="Beta-PGM-like"/>
</dbReference>
<dbReference type="SFLD" id="SFLDS00003">
    <property type="entry name" value="Haloacid_Dehalogenase"/>
    <property type="match status" value="1"/>
</dbReference>
<gene>
    <name evidence="5" type="ORF">ABID16_002632</name>
</gene>
<keyword evidence="3" id="KW-0479">Metal-binding</keyword>
<comment type="similarity">
    <text evidence="2">Belongs to the HAD-like hydrolase superfamily. CbbY/CbbZ/Gph/YieH family.</text>
</comment>
<dbReference type="Gene3D" id="3.40.50.1000">
    <property type="entry name" value="HAD superfamily/HAD-like"/>
    <property type="match status" value="1"/>
</dbReference>
<dbReference type="SFLD" id="SFLDG01135">
    <property type="entry name" value="C1.5.6:_HAD__Beta-PGM__Phospha"/>
    <property type="match status" value="1"/>
</dbReference>
<dbReference type="CDD" id="cd07526">
    <property type="entry name" value="HAD_BPGM_like"/>
    <property type="match status" value="1"/>
</dbReference>